<sequence length="510" mass="59509">MKKYITLFFVLIIHYAVQAQDNPIQEYIPSKDLTFLMYYNSAHVAQYQNIEKELSRDLQEINQFTDDMMVYTHSVDSFHVMLTVRFKLSEGVTSKKIYELIDESNFIISKEEGQFIDLEKEPNKPRTYCRYGFLHQGDEYWTLKLFYQQGFINKSYNALSEKVFREVTTDQISYSDYRSYVDSLDQEDLPFVKPYMTAVFNKEKQDVLQPNNIKKAVKVPQELNHLPVFTYINDQTHIPVSVVLGYDENLLSACLASSANEYFKTFEALNQVSEGEESWYGVDINKKEVNITNLATQASPSPKVKIDQEILQYFPSDATSWLTYGFDMEWLRDKIVNHLSPEPKRSEGEMKLRILTMGDDFLKVFQTGFIAFNKEKSSDLKFKAAFKMPNAEKGKLLIQTLSYEMDYLTKIDKETYLVTHPKFGNDETYLVIVDDIWILGAGRPELLKQKNKKVLQQHPELANSKTNMVMEVTDNTFGTESIIRRIYSNSEYLSKKKIRTKTTLELRLEN</sequence>
<gene>
    <name evidence="2" type="ORF">HHU12_33405</name>
</gene>
<accession>A0A7X9S1Z2</accession>
<reference evidence="2 3" key="1">
    <citation type="submission" date="2020-04" db="EMBL/GenBank/DDBJ databases">
        <title>Flammeovirga sp. SR4, a novel species isolated from seawater.</title>
        <authorList>
            <person name="Wang X."/>
        </authorList>
    </citation>
    <scope>NUCLEOTIDE SEQUENCE [LARGE SCALE GENOMIC DNA]</scope>
    <source>
        <strain evidence="2 3">ATCC 23126</strain>
    </source>
</reference>
<evidence type="ECO:0000256" key="1">
    <source>
        <dbReference type="SAM" id="SignalP"/>
    </source>
</evidence>
<evidence type="ECO:0000313" key="3">
    <source>
        <dbReference type="Proteomes" id="UP000576082"/>
    </source>
</evidence>
<keyword evidence="3" id="KW-1185">Reference proteome</keyword>
<organism evidence="2 3">
    <name type="scientific">Flammeovirga aprica JL-4</name>
    <dbReference type="NCBI Taxonomy" id="694437"/>
    <lineage>
        <taxon>Bacteria</taxon>
        <taxon>Pseudomonadati</taxon>
        <taxon>Bacteroidota</taxon>
        <taxon>Cytophagia</taxon>
        <taxon>Cytophagales</taxon>
        <taxon>Flammeovirgaceae</taxon>
        <taxon>Flammeovirga</taxon>
    </lineage>
</organism>
<evidence type="ECO:0008006" key="4">
    <source>
        <dbReference type="Google" id="ProtNLM"/>
    </source>
</evidence>
<dbReference type="EMBL" id="JABANE010000239">
    <property type="protein sequence ID" value="NME72903.1"/>
    <property type="molecule type" value="Genomic_DNA"/>
</dbReference>
<name>A0A7X9S1Z2_9BACT</name>
<evidence type="ECO:0000313" key="2">
    <source>
        <dbReference type="EMBL" id="NME72903.1"/>
    </source>
</evidence>
<protein>
    <recommendedName>
        <fullName evidence="4">DUF3857 domain-containing protein</fullName>
    </recommendedName>
</protein>
<comment type="caution">
    <text evidence="2">The sequence shown here is derived from an EMBL/GenBank/DDBJ whole genome shotgun (WGS) entry which is preliminary data.</text>
</comment>
<dbReference type="Proteomes" id="UP000576082">
    <property type="component" value="Unassembled WGS sequence"/>
</dbReference>
<feature type="chain" id="PRO_5031152698" description="DUF3857 domain-containing protein" evidence="1">
    <location>
        <begin position="20"/>
        <end position="510"/>
    </location>
</feature>
<feature type="signal peptide" evidence="1">
    <location>
        <begin position="1"/>
        <end position="19"/>
    </location>
</feature>
<keyword evidence="1" id="KW-0732">Signal</keyword>
<dbReference type="RefSeq" id="WP_169661058.1">
    <property type="nucleotide sequence ID" value="NZ_JABANE010000239.1"/>
</dbReference>
<dbReference type="AlphaFoldDB" id="A0A7X9S1Z2"/>
<proteinExistence type="predicted"/>